<keyword evidence="6" id="KW-0732">Signal</keyword>
<keyword evidence="10" id="KW-0654">Proteoglycan</keyword>
<dbReference type="PROSITE" id="PS00010">
    <property type="entry name" value="ASX_HYDROXYL"/>
    <property type="match status" value="1"/>
</dbReference>
<evidence type="ECO:0000256" key="16">
    <source>
        <dbReference type="ARBA" id="ARBA00023207"/>
    </source>
</evidence>
<comment type="similarity">
    <text evidence="1">Belongs to the neurexin family.</text>
</comment>
<dbReference type="InterPro" id="IPR003585">
    <property type="entry name" value="Neurexin-like"/>
</dbReference>
<evidence type="ECO:0000256" key="7">
    <source>
        <dbReference type="ARBA" id="ARBA00022737"/>
    </source>
</evidence>
<feature type="domain" description="Laminin G" evidence="26">
    <location>
        <begin position="27"/>
        <end position="202"/>
    </location>
</feature>
<evidence type="ECO:0000256" key="24">
    <source>
        <dbReference type="SAM" id="MobiDB-lite"/>
    </source>
</evidence>
<feature type="domain" description="Laminin G" evidence="26">
    <location>
        <begin position="447"/>
        <end position="639"/>
    </location>
</feature>
<dbReference type="FunFam" id="2.60.120.200:FF:000007">
    <property type="entry name" value="neurexin-1 isoform X1"/>
    <property type="match status" value="1"/>
</dbReference>
<evidence type="ECO:0000256" key="5">
    <source>
        <dbReference type="ARBA" id="ARBA00022723"/>
    </source>
</evidence>
<evidence type="ECO:0000256" key="12">
    <source>
        <dbReference type="ARBA" id="ARBA00023018"/>
    </source>
</evidence>
<keyword evidence="16" id="KW-0357">Heparan sulfate</keyword>
<keyword evidence="4 25" id="KW-0812">Transmembrane</keyword>
<dbReference type="PANTHER" id="PTHR15036:SF57">
    <property type="entry name" value="NEUREXIN-3"/>
    <property type="match status" value="1"/>
</dbReference>
<keyword evidence="14" id="KW-1015">Disulfide bond</keyword>
<comment type="subunit">
    <text evidence="19">The laminin G-like domain 2 binds to NXPH1. Specific isoforms bind to alpha-dystroglycan. The cytoplasmic C-terminal region binds to CASK. Specific isoforms bind neuroligins NLGN1, NLGN2 and NLGN3. Interacts with CLSTN3.</text>
</comment>
<evidence type="ECO:0000256" key="21">
    <source>
        <dbReference type="ARBA" id="ARBA00076460"/>
    </source>
</evidence>
<comment type="caution">
    <text evidence="23">Lacks conserved residue(s) required for the propagation of feature annotation.</text>
</comment>
<dbReference type="CDD" id="cd00054">
    <property type="entry name" value="EGF_CA"/>
    <property type="match status" value="2"/>
</dbReference>
<dbReference type="GeneTree" id="ENSGT00940000154618"/>
<dbReference type="InterPro" id="IPR001791">
    <property type="entry name" value="Laminin_G"/>
</dbReference>
<dbReference type="Pfam" id="PF02210">
    <property type="entry name" value="Laminin_G_2"/>
    <property type="match status" value="6"/>
</dbReference>
<dbReference type="PROSITE" id="PS50025">
    <property type="entry name" value="LAM_G_DOMAIN"/>
    <property type="match status" value="6"/>
</dbReference>
<evidence type="ECO:0000256" key="3">
    <source>
        <dbReference type="ARBA" id="ARBA00022536"/>
    </source>
</evidence>
<evidence type="ECO:0000256" key="15">
    <source>
        <dbReference type="ARBA" id="ARBA00023180"/>
    </source>
</evidence>
<evidence type="ECO:0000256" key="13">
    <source>
        <dbReference type="ARBA" id="ARBA00023136"/>
    </source>
</evidence>
<evidence type="ECO:0000256" key="20">
    <source>
        <dbReference type="ARBA" id="ARBA00069406"/>
    </source>
</evidence>
<dbReference type="CDD" id="cd00110">
    <property type="entry name" value="LamG"/>
    <property type="match status" value="6"/>
</dbReference>
<dbReference type="Gene3D" id="2.60.120.200">
    <property type="match status" value="6"/>
</dbReference>
<dbReference type="SMART" id="SM00294">
    <property type="entry name" value="4.1m"/>
    <property type="match status" value="1"/>
</dbReference>
<dbReference type="CTD" id="9369"/>
<feature type="domain" description="Laminin G" evidence="26">
    <location>
        <begin position="871"/>
        <end position="1046"/>
    </location>
</feature>
<dbReference type="FunFam" id="2.60.120.200:FF:000005">
    <property type="entry name" value="neurexin-1 isoform X1"/>
    <property type="match status" value="1"/>
</dbReference>
<accession>A0A8C9CGC7</accession>
<evidence type="ECO:0000256" key="4">
    <source>
        <dbReference type="ARBA" id="ARBA00022692"/>
    </source>
</evidence>
<keyword evidence="11 25" id="KW-1133">Transmembrane helix</keyword>
<evidence type="ECO:0000256" key="18">
    <source>
        <dbReference type="ARBA" id="ARBA00043901"/>
    </source>
</evidence>
<feature type="compositionally biased region" description="Polar residues" evidence="24">
    <location>
        <begin position="1333"/>
        <end position="1348"/>
    </location>
</feature>
<keyword evidence="7" id="KW-0677">Repeat</keyword>
<dbReference type="PANTHER" id="PTHR15036">
    <property type="entry name" value="PIKACHURIN-LIKE PROTEIN"/>
    <property type="match status" value="1"/>
</dbReference>
<dbReference type="FunFam" id="2.60.120.200:FF:000004">
    <property type="entry name" value="neurexin-1 isoform X1"/>
    <property type="match status" value="1"/>
</dbReference>
<dbReference type="FunFam" id="2.10.25.10:FF:000015">
    <property type="entry name" value="neurexin-1 isoform X1"/>
    <property type="match status" value="1"/>
</dbReference>
<feature type="region of interest" description="Disordered" evidence="24">
    <location>
        <begin position="1540"/>
        <end position="1571"/>
    </location>
</feature>
<evidence type="ECO:0000256" key="6">
    <source>
        <dbReference type="ARBA" id="ARBA00022729"/>
    </source>
</evidence>
<dbReference type="GeneID" id="116749670"/>
<evidence type="ECO:0000256" key="2">
    <source>
        <dbReference type="ARBA" id="ARBA00022475"/>
    </source>
</evidence>
<keyword evidence="12" id="KW-0770">Synapse</keyword>
<feature type="domain" description="Laminin G" evidence="26">
    <location>
        <begin position="1090"/>
        <end position="1290"/>
    </location>
</feature>
<dbReference type="GO" id="GO:0007399">
    <property type="term" value="P:nervous system development"/>
    <property type="evidence" value="ECO:0007669"/>
    <property type="project" value="UniProtKB-ARBA"/>
</dbReference>
<feature type="transmembrane region" description="Helical" evidence="25">
    <location>
        <begin position="1498"/>
        <end position="1518"/>
    </location>
</feature>
<evidence type="ECO:0000256" key="8">
    <source>
        <dbReference type="ARBA" id="ARBA00022837"/>
    </source>
</evidence>
<dbReference type="Proteomes" id="UP000694554">
    <property type="component" value="Chromosome 2"/>
</dbReference>
<gene>
    <name evidence="28" type="primary">NRXN3</name>
</gene>
<proteinExistence type="inferred from homology"/>
<evidence type="ECO:0000256" key="14">
    <source>
        <dbReference type="ARBA" id="ARBA00023157"/>
    </source>
</evidence>
<dbReference type="SMART" id="SM00282">
    <property type="entry name" value="LamG"/>
    <property type="match status" value="6"/>
</dbReference>
<protein>
    <recommendedName>
        <fullName evidence="20">Neurexin-3</fullName>
    </recommendedName>
    <alternativeName>
        <fullName evidence="22">Neurexin III-alpha</fullName>
    </alternativeName>
    <alternativeName>
        <fullName evidence="21">Neurexin-3-alpha</fullName>
    </alternativeName>
</protein>
<evidence type="ECO:0000259" key="27">
    <source>
        <dbReference type="PROSITE" id="PS50026"/>
    </source>
</evidence>
<reference evidence="28" key="2">
    <citation type="submission" date="2025-08" db="UniProtKB">
        <authorList>
            <consortium name="Ensembl"/>
        </authorList>
    </citation>
    <scope>IDENTIFICATION</scope>
</reference>
<evidence type="ECO:0000256" key="9">
    <source>
        <dbReference type="ARBA" id="ARBA00022889"/>
    </source>
</evidence>
<dbReference type="SUPFAM" id="SSF49899">
    <property type="entry name" value="Concanavalin A-like lectins/glucanases"/>
    <property type="match status" value="6"/>
</dbReference>
<feature type="domain" description="Laminin G" evidence="26">
    <location>
        <begin position="258"/>
        <end position="440"/>
    </location>
</feature>
<dbReference type="Pfam" id="PF01034">
    <property type="entry name" value="Syndecan"/>
    <property type="match status" value="1"/>
</dbReference>
<evidence type="ECO:0000256" key="17">
    <source>
        <dbReference type="ARBA" id="ARBA00035005"/>
    </source>
</evidence>
<dbReference type="FunFam" id="2.10.25.10:FF:000029">
    <property type="entry name" value="neurexin-1 isoform X1"/>
    <property type="match status" value="1"/>
</dbReference>
<evidence type="ECO:0000256" key="25">
    <source>
        <dbReference type="SAM" id="Phobius"/>
    </source>
</evidence>
<feature type="domain" description="EGF-like" evidence="27">
    <location>
        <begin position="1049"/>
        <end position="1086"/>
    </location>
</feature>
<evidence type="ECO:0000256" key="22">
    <source>
        <dbReference type="ARBA" id="ARBA00077389"/>
    </source>
</evidence>
<dbReference type="PROSITE" id="PS50026">
    <property type="entry name" value="EGF_3"/>
    <property type="match status" value="3"/>
</dbReference>
<keyword evidence="5" id="KW-0479">Metal-binding</keyword>
<dbReference type="FunFam" id="2.60.120.200:FF:000001">
    <property type="entry name" value="neurexin-1 isoform X1"/>
    <property type="match status" value="1"/>
</dbReference>
<keyword evidence="2" id="KW-1003">Cell membrane</keyword>
<feature type="region of interest" description="Disordered" evidence="24">
    <location>
        <begin position="1324"/>
        <end position="1348"/>
    </location>
</feature>
<dbReference type="InterPro" id="IPR050372">
    <property type="entry name" value="Neurexin-related_CASP"/>
</dbReference>
<sequence length="1571" mass="173456">MSFTMHSVFFTLKVSVLLGSLLGLCLGLEFMGLPNQWARYLRWDASTRSDLSFQFKTNVSTGLLLYLDDGGVCDFLCLSLVDGHVQLRFSMDCAETAVLSHKQVNDSSWHFLMVSRDRLRTVLVLDGEGQSGELQPQRPYMDVVSDLFLGGVPADIRPSALTLDGVQAMASFKGLILDLKYGNSEPQLLGSQGVQLDAEGPCGERPCENGGICFLLDGHPTCDCSTTGYGGKLCSEDVSQGPGLSHLMMSEQAREENVATFRGSEYLCYDLSQNPIQSSSDEITLSFKTWQRNGLILHTGKSADYVNLALKDGAVSLVINLGSGAFEAIVEPVNGKFNDNAWHDVKVTRNLRQVTISVDGILTTTGYTQEDYTMLGSDDFFYVGGSPSTADLPGSPVSNNFMGCLKEVVYKNNDIRLELSRLARIGDTKMKIYGEVVFKCENVATLDPINFETPEAYISLPKWNTKRMGSISFDFRTTEPNGLILFTHGKPQERKDARSQKNTKVDFFAVELLDGNLYLLLDMGSGTIKVKATQKKANDGEWYHVDIQRDGRSGTISVNSRRTPFTASGESEILDLEGDMYLGGLPEHRAGLILPTELWTAMLNYGYVGCIRDLFIDGRSKNIRQLAEMQNAAGVKSSCSRMSAKQCDSYPCKNNAVCKDGWNRFICDCTGTGYWGRTCEREASILSYDGSMYMKIIMPMVMHTEAEDVSFRFMSQRAYGLLVATTSRDSADTLRLELDGGRVKLMVNLDCIRINCNSSKGPETLYAGQKLNDNEWHTVRVVRRGKSLKLTVDDDVAEGTMVGDHTRLEFHNIETGIMTEKRYISVVPSSFIGHLQSLMFNGLLYIDLCKNGDIDYCELKARFGLRNIIADPVTFKTKSSYLSLATLQAYTSMHLFFQFKTTSADGFILFNSGDGNDFIAVELVKGYIHYVFDLGNGPNVIKGNSDRPLNDNQWHNVVITRDNSNTHSLKVDTKVVTQVINGAKNLDLKGDLYMAGLAQGMYSNLPKLVASRDGFQGCLASVDLNGRLPDLINDALHRSGQIERGCEGPSTTCQEDSCANQGVCMQQWEGFTCDCSMTSYSGSQCNDPGATYIFGKSGGLILYTWPANDRPSTRSDRLAVGFSTTVKDGILVRIDSAPGLGDFLQLHIEQGKIGVVFNIGTVDISIKEERTPVNDGKYHVVRFTRNGGNATLQVDNWPVNEHYPTGNTDNERFQMVKQKIPFKYNRPVEEWLQEKGRQLTIFNTQAQIAIGGKDKGRLFQGQLSGLYYDGLKVLNMAAENNPNIKINGSVRLVGEVPSILGTTQTTSMPPEMSTTVMETTTTMATTTTRKNRSTASIQPTSDDLVSSAECSSDDEDFVECEPSTDKSLSTSIFEGGYKAHAPKWESKDFRPNKVSETSRTTTTSLSPELIRFTASSSSGMVPKLPAGKMNNRDLKPQPDIVLLPLPTAYELDSTKLKSPLITSPMFRHVPTANPTEPGVRRVPGASEVIRESSSTTGMVVGIVAAAALCILILLYAMYKYRNRDEGSYQVDETRNYISNSAQSNGTLLKEKQQSSKSGHKKQKNKDKEYYV</sequence>
<evidence type="ECO:0000256" key="1">
    <source>
        <dbReference type="ARBA" id="ARBA00010241"/>
    </source>
</evidence>
<reference evidence="28" key="1">
    <citation type="submission" date="2019-08" db="EMBL/GenBank/DDBJ databases">
        <title>Phocoena sinus (Vaquita) genome, mPhoSin1, primary haplotype.</title>
        <authorList>
            <person name="Morin P."/>
            <person name="Mountcastle J."/>
            <person name="Fungtammasan C."/>
            <person name="Rhie A."/>
            <person name="Rojas-Bracho L."/>
            <person name="Smith C.R."/>
            <person name="Taylor B.L."/>
            <person name="Gulland F.M.D."/>
            <person name="Musser W."/>
            <person name="Houck M."/>
            <person name="Haase B."/>
            <person name="Paez S."/>
            <person name="Howe K."/>
            <person name="Torrance J."/>
            <person name="Formenti G."/>
            <person name="Phillippy A."/>
            <person name="Ryder O."/>
            <person name="Jarvis E.D."/>
            <person name="Fedrigo O."/>
        </authorList>
    </citation>
    <scope>NUCLEOTIDE SEQUENCE [LARGE SCALE GENOMIC DNA]</scope>
</reference>
<dbReference type="FunFam" id="2.60.120.200:FF:000003">
    <property type="entry name" value="neurexin-1 isoform X1"/>
    <property type="match status" value="1"/>
</dbReference>
<dbReference type="GO" id="GO:0042734">
    <property type="term" value="C:presynaptic membrane"/>
    <property type="evidence" value="ECO:0007669"/>
    <property type="project" value="UniProtKB-SubCell"/>
</dbReference>
<evidence type="ECO:0000259" key="26">
    <source>
        <dbReference type="PROSITE" id="PS50025"/>
    </source>
</evidence>
<dbReference type="InterPro" id="IPR013320">
    <property type="entry name" value="ConA-like_dom_sf"/>
</dbReference>
<name>A0A8C9CGC7_PHOSS</name>
<organism evidence="28 29">
    <name type="scientific">Phocoena sinus</name>
    <name type="common">Vaquita</name>
    <dbReference type="NCBI Taxonomy" id="42100"/>
    <lineage>
        <taxon>Eukaryota</taxon>
        <taxon>Metazoa</taxon>
        <taxon>Chordata</taxon>
        <taxon>Craniata</taxon>
        <taxon>Vertebrata</taxon>
        <taxon>Euteleostomi</taxon>
        <taxon>Mammalia</taxon>
        <taxon>Eutheria</taxon>
        <taxon>Laurasiatheria</taxon>
        <taxon>Artiodactyla</taxon>
        <taxon>Whippomorpha</taxon>
        <taxon>Cetacea</taxon>
        <taxon>Odontoceti</taxon>
        <taxon>Phocoenidae</taxon>
        <taxon>Phocoena</taxon>
    </lineage>
</organism>
<dbReference type="SMART" id="SM00181">
    <property type="entry name" value="EGF"/>
    <property type="match status" value="3"/>
</dbReference>
<keyword evidence="29" id="KW-1185">Reference proteome</keyword>
<feature type="domain" description="EGF-like" evidence="27">
    <location>
        <begin position="643"/>
        <end position="680"/>
    </location>
</feature>
<evidence type="ECO:0000256" key="23">
    <source>
        <dbReference type="PROSITE-ProRule" id="PRU00076"/>
    </source>
</evidence>
<reference evidence="28" key="3">
    <citation type="submission" date="2025-09" db="UniProtKB">
        <authorList>
            <consortium name="Ensembl"/>
        </authorList>
    </citation>
    <scope>IDENTIFICATION</scope>
</reference>
<dbReference type="GO" id="GO:0007155">
    <property type="term" value="P:cell adhesion"/>
    <property type="evidence" value="ECO:0007669"/>
    <property type="project" value="UniProtKB-KW"/>
</dbReference>
<dbReference type="Ensembl" id="ENSPSNT00000027617.1">
    <property type="protein sequence ID" value="ENSPSNP00000024555.1"/>
    <property type="gene ID" value="ENSPSNG00000016991.1"/>
</dbReference>
<evidence type="ECO:0000313" key="28">
    <source>
        <dbReference type="Ensembl" id="ENSPSNP00000024555.1"/>
    </source>
</evidence>
<evidence type="ECO:0000256" key="19">
    <source>
        <dbReference type="ARBA" id="ARBA00062138"/>
    </source>
</evidence>
<dbReference type="FunFam" id="2.60.120.200:FF:000080">
    <property type="entry name" value="neurexin 3 isoform X1"/>
    <property type="match status" value="1"/>
</dbReference>
<evidence type="ECO:0000256" key="10">
    <source>
        <dbReference type="ARBA" id="ARBA00022974"/>
    </source>
</evidence>
<keyword evidence="13 25" id="KW-0472">Membrane</keyword>
<dbReference type="Gene3D" id="2.10.25.10">
    <property type="entry name" value="Laminin"/>
    <property type="match status" value="3"/>
</dbReference>
<keyword evidence="8" id="KW-0106">Calcium</keyword>
<keyword evidence="9" id="KW-0130">Cell adhesion</keyword>
<dbReference type="InterPro" id="IPR027789">
    <property type="entry name" value="Syndecan/Neurexin_dom"/>
</dbReference>
<comment type="function">
    <text evidence="18">Neuronal cell surface protein that may be involved in cell recognition and cell adhesion. May mediate intracellular signaling.</text>
</comment>
<evidence type="ECO:0000256" key="11">
    <source>
        <dbReference type="ARBA" id="ARBA00022989"/>
    </source>
</evidence>
<keyword evidence="15" id="KW-0325">Glycoprotein</keyword>
<dbReference type="GO" id="GO:0046872">
    <property type="term" value="F:metal ion binding"/>
    <property type="evidence" value="ECO:0007669"/>
    <property type="project" value="UniProtKB-KW"/>
</dbReference>
<feature type="domain" description="Laminin G" evidence="26">
    <location>
        <begin position="685"/>
        <end position="857"/>
    </location>
</feature>
<dbReference type="RefSeq" id="XP_032480194.1">
    <property type="nucleotide sequence ID" value="XM_032624303.1"/>
</dbReference>
<evidence type="ECO:0000313" key="29">
    <source>
        <dbReference type="Proteomes" id="UP000694554"/>
    </source>
</evidence>
<keyword evidence="3 23" id="KW-0245">EGF-like domain</keyword>
<feature type="domain" description="EGF-like" evidence="27">
    <location>
        <begin position="198"/>
        <end position="235"/>
    </location>
</feature>
<dbReference type="InterPro" id="IPR000152">
    <property type="entry name" value="EGF-type_Asp/Asn_hydroxyl_site"/>
</dbReference>
<dbReference type="InterPro" id="IPR000742">
    <property type="entry name" value="EGF"/>
</dbReference>
<comment type="subcellular location">
    <subcellularLocation>
        <location evidence="17">Presynaptic cell membrane</location>
        <topology evidence="17">Single-pass type I membrane protein</topology>
    </subcellularLocation>
</comment>